<name>A0AA36M6V3_CYLNA</name>
<dbReference type="AlphaFoldDB" id="A0AA36M6V3"/>
<comment type="caution">
    <text evidence="3">The sequence shown here is derived from an EMBL/GenBank/DDBJ whole genome shotgun (WGS) entry which is preliminary data.</text>
</comment>
<feature type="region of interest" description="Disordered" evidence="2">
    <location>
        <begin position="161"/>
        <end position="191"/>
    </location>
</feature>
<protein>
    <submittedName>
        <fullName evidence="3">Uncharacterized protein</fullName>
    </submittedName>
</protein>
<dbReference type="Proteomes" id="UP001176961">
    <property type="component" value="Unassembled WGS sequence"/>
</dbReference>
<dbReference type="Gene3D" id="1.20.58.60">
    <property type="match status" value="1"/>
</dbReference>
<evidence type="ECO:0000313" key="3">
    <source>
        <dbReference type="EMBL" id="CAJ0600351.1"/>
    </source>
</evidence>
<organism evidence="3 4">
    <name type="scientific">Cylicocyclus nassatus</name>
    <name type="common">Nematode worm</name>
    <dbReference type="NCBI Taxonomy" id="53992"/>
    <lineage>
        <taxon>Eukaryota</taxon>
        <taxon>Metazoa</taxon>
        <taxon>Ecdysozoa</taxon>
        <taxon>Nematoda</taxon>
        <taxon>Chromadorea</taxon>
        <taxon>Rhabditida</taxon>
        <taxon>Rhabditina</taxon>
        <taxon>Rhabditomorpha</taxon>
        <taxon>Strongyloidea</taxon>
        <taxon>Strongylidae</taxon>
        <taxon>Cylicocyclus</taxon>
    </lineage>
</organism>
<reference evidence="3" key="1">
    <citation type="submission" date="2023-07" db="EMBL/GenBank/DDBJ databases">
        <authorList>
            <consortium name="CYATHOMIX"/>
        </authorList>
    </citation>
    <scope>NUCLEOTIDE SEQUENCE</scope>
    <source>
        <strain evidence="3">N/A</strain>
    </source>
</reference>
<keyword evidence="4" id="KW-1185">Reference proteome</keyword>
<feature type="compositionally biased region" description="Polar residues" evidence="2">
    <location>
        <begin position="163"/>
        <end position="176"/>
    </location>
</feature>
<proteinExistence type="predicted"/>
<keyword evidence="1" id="KW-0677">Repeat</keyword>
<dbReference type="SMART" id="SM00150">
    <property type="entry name" value="SPEC"/>
    <property type="match status" value="1"/>
</dbReference>
<dbReference type="Pfam" id="PF00435">
    <property type="entry name" value="Spectrin"/>
    <property type="match status" value="1"/>
</dbReference>
<gene>
    <name evidence="3" type="ORF">CYNAS_LOCUS12334</name>
</gene>
<dbReference type="PANTHER" id="PTHR11915">
    <property type="entry name" value="SPECTRIN/FILAMIN RELATED CYTOSKELETAL PROTEIN"/>
    <property type="match status" value="1"/>
</dbReference>
<sequence>MVDQKRAELDRAHRLETFRLSMMERDLGAIQAKLDPLHREADSTERERPQEAQSFLRHLDHLQVWLTATQRQVASEDEPQSLAEAEQLLNQHAAIREEIDGYTEDYKKMRAMGDATQDQTDPQYVRLAHIKLHVKKTMKKAQVPPTVFGWSSRRLGRAAANVRQPSATQPGTQPTDVPSRYKTSRGHAISTREVSYQRRTSKHLKQAEHMLKRDQDFMTICML</sequence>
<dbReference type="InterPro" id="IPR018159">
    <property type="entry name" value="Spectrin/alpha-actinin"/>
</dbReference>
<dbReference type="EMBL" id="CATQJL010000223">
    <property type="protein sequence ID" value="CAJ0600351.1"/>
    <property type="molecule type" value="Genomic_DNA"/>
</dbReference>
<evidence type="ECO:0000256" key="2">
    <source>
        <dbReference type="SAM" id="MobiDB-lite"/>
    </source>
</evidence>
<dbReference type="InterPro" id="IPR002017">
    <property type="entry name" value="Spectrin_repeat"/>
</dbReference>
<evidence type="ECO:0000313" key="4">
    <source>
        <dbReference type="Proteomes" id="UP001176961"/>
    </source>
</evidence>
<dbReference type="SUPFAM" id="SSF46966">
    <property type="entry name" value="Spectrin repeat"/>
    <property type="match status" value="1"/>
</dbReference>
<accession>A0AA36M6V3</accession>
<evidence type="ECO:0000256" key="1">
    <source>
        <dbReference type="ARBA" id="ARBA00022737"/>
    </source>
</evidence>